<reference evidence="3" key="1">
    <citation type="submission" date="2015-10" db="EMBL/GenBank/DDBJ databases">
        <authorList>
            <person name="Martinez-Garcia P.J."/>
            <person name="Crepeau M.W."/>
            <person name="Puiu D."/>
            <person name="Gonzalez-Ibeas D."/>
            <person name="Whalen J."/>
            <person name="Stevens K."/>
            <person name="Paul R."/>
            <person name="Butterfield T."/>
            <person name="Britton M."/>
            <person name="Reagan R."/>
            <person name="Chakraborty S."/>
            <person name="Walawage S.L."/>
            <person name="Vasquez-Gross H.A."/>
            <person name="Cardeno C."/>
            <person name="Famula R."/>
            <person name="Pratt K."/>
            <person name="Kuruganti S."/>
            <person name="Aradhya M.K."/>
            <person name="Leslie C.A."/>
            <person name="Dandekar A.M."/>
            <person name="Salzberg S.L."/>
            <person name="Wegrzyn J.L."/>
            <person name="Langley C.H."/>
            <person name="Neale D.B."/>
        </authorList>
    </citation>
    <scope>NUCLEOTIDE SEQUENCE</scope>
    <source>
        <tissue evidence="3">Leaves</tissue>
    </source>
</reference>
<dbReference type="PANTHER" id="PTHR36357:SF1">
    <property type="entry name" value="OS03G0148300 PROTEIN"/>
    <property type="match status" value="1"/>
</dbReference>
<protein>
    <recommendedName>
        <fullName evidence="5">Mesoderm development candidate 2</fullName>
    </recommendedName>
</protein>
<evidence type="ECO:0000313" key="3">
    <source>
        <dbReference type="EMBL" id="KAF5451626.1"/>
    </source>
</evidence>
<proteinExistence type="predicted"/>
<organism evidence="3 4">
    <name type="scientific">Juglans regia</name>
    <name type="common">English walnut</name>
    <dbReference type="NCBI Taxonomy" id="51240"/>
    <lineage>
        <taxon>Eukaryota</taxon>
        <taxon>Viridiplantae</taxon>
        <taxon>Streptophyta</taxon>
        <taxon>Embryophyta</taxon>
        <taxon>Tracheophyta</taxon>
        <taxon>Spermatophyta</taxon>
        <taxon>Magnoliopsida</taxon>
        <taxon>eudicotyledons</taxon>
        <taxon>Gunneridae</taxon>
        <taxon>Pentapetalae</taxon>
        <taxon>rosids</taxon>
        <taxon>fabids</taxon>
        <taxon>Fagales</taxon>
        <taxon>Juglandaceae</taxon>
        <taxon>Juglans</taxon>
    </lineage>
</organism>
<reference evidence="3" key="2">
    <citation type="submission" date="2020-03" db="EMBL/GenBank/DDBJ databases">
        <title>Walnut 2.0.</title>
        <authorList>
            <person name="Marrano A."/>
            <person name="Britton M."/>
            <person name="Zimin A.V."/>
            <person name="Zaini P.A."/>
            <person name="Workman R."/>
            <person name="Puiu D."/>
            <person name="Bianco L."/>
            <person name="Allen B.J."/>
            <person name="Troggio M."/>
            <person name="Leslie C.A."/>
            <person name="Timp W."/>
            <person name="Dendekar A."/>
            <person name="Salzberg S.L."/>
            <person name="Neale D.B."/>
        </authorList>
    </citation>
    <scope>NUCLEOTIDE SEQUENCE</scope>
    <source>
        <tissue evidence="3">Leaves</tissue>
    </source>
</reference>
<feature type="region of interest" description="Disordered" evidence="1">
    <location>
        <begin position="199"/>
        <end position="220"/>
    </location>
</feature>
<comment type="caution">
    <text evidence="3">The sequence shown here is derived from an EMBL/GenBank/DDBJ whole genome shotgun (WGS) entry which is preliminary data.</text>
</comment>
<sequence length="220" mass="25152">SKFQYLAKTEKAMRNHEIILLVLLIVPFIISRNTEFVRVTDAAKRTVHIPDELDDVVDDEEDDAWKQWGKKSTPTQESGIRPSDLSEMSVTEIQAEMMKRQSGPTMGFVKLRLGVRRSRDMVAETAMKWTKVLRTGAIEAKFMGVDLTTIMFTLERGQDTAEMKDFVLSQPEAYEIKIGDQVFRRPGDPPLEEVLANLQNEKNKVDNTSPTENDNFKEEL</sequence>
<feature type="non-terminal residue" evidence="3">
    <location>
        <position position="220"/>
    </location>
</feature>
<dbReference type="AlphaFoldDB" id="A0A833TNJ6"/>
<evidence type="ECO:0000313" key="4">
    <source>
        <dbReference type="Proteomes" id="UP000619265"/>
    </source>
</evidence>
<dbReference type="Gramene" id="Jr12_04080_p1">
    <property type="protein sequence ID" value="cds.Jr12_04080_p1"/>
    <property type="gene ID" value="Jr12_04080"/>
</dbReference>
<feature type="region of interest" description="Disordered" evidence="1">
    <location>
        <begin position="65"/>
        <end position="85"/>
    </location>
</feature>
<keyword evidence="2" id="KW-0472">Membrane</keyword>
<dbReference type="PANTHER" id="PTHR36357">
    <property type="entry name" value="OS03G0148300 PROTEIN"/>
    <property type="match status" value="1"/>
</dbReference>
<accession>A0A833TNJ6</accession>
<feature type="transmembrane region" description="Helical" evidence="2">
    <location>
        <begin position="12"/>
        <end position="30"/>
    </location>
</feature>
<evidence type="ECO:0000256" key="2">
    <source>
        <dbReference type="SAM" id="Phobius"/>
    </source>
</evidence>
<keyword evidence="2" id="KW-1133">Transmembrane helix</keyword>
<name>A0A833TNJ6_JUGRE</name>
<evidence type="ECO:0000256" key="1">
    <source>
        <dbReference type="SAM" id="MobiDB-lite"/>
    </source>
</evidence>
<gene>
    <name evidence="3" type="ORF">F2P56_026717</name>
</gene>
<dbReference type="EMBL" id="LIHL02000012">
    <property type="protein sequence ID" value="KAF5451626.1"/>
    <property type="molecule type" value="Genomic_DNA"/>
</dbReference>
<keyword evidence="2" id="KW-0812">Transmembrane</keyword>
<dbReference type="Gene3D" id="3.30.70.260">
    <property type="match status" value="1"/>
</dbReference>
<evidence type="ECO:0008006" key="5">
    <source>
        <dbReference type="Google" id="ProtNLM"/>
    </source>
</evidence>
<dbReference type="Proteomes" id="UP000619265">
    <property type="component" value="Unassembled WGS sequence"/>
</dbReference>